<evidence type="ECO:0000256" key="1">
    <source>
        <dbReference type="SAM" id="MobiDB-lite"/>
    </source>
</evidence>
<sequence>MVSRSHLNQIHGSSNSSIPFHLASPISLPSSRPQVAGAQTCGERAATRREEEVASAQTCGERAATQREEEKVARRKFCGEARCEVGGGAAREEGGEARARRRKRRRGREEEEKDRERGGACEDWEVGRIVWCGKEG</sequence>
<dbReference type="HOGENOM" id="CLU_1878842_0_0_1"/>
<dbReference type="Proteomes" id="UP000007015">
    <property type="component" value="Chromosome 11"/>
</dbReference>
<protein>
    <submittedName>
        <fullName evidence="2">Uncharacterized protein</fullName>
    </submittedName>
</protein>
<proteinExistence type="predicted"/>
<keyword evidence="3" id="KW-1185">Reference proteome</keyword>
<gene>
    <name evidence="2" type="ORF">OsI_35930</name>
</gene>
<evidence type="ECO:0000313" key="2">
    <source>
        <dbReference type="EMBL" id="EEC68071.1"/>
    </source>
</evidence>
<name>B8BK85_ORYSI</name>
<feature type="compositionally biased region" description="Basic and acidic residues" evidence="1">
    <location>
        <begin position="107"/>
        <end position="119"/>
    </location>
</feature>
<dbReference type="AlphaFoldDB" id="B8BK85"/>
<feature type="region of interest" description="Disordered" evidence="1">
    <location>
        <begin position="1"/>
        <end position="70"/>
    </location>
</feature>
<feature type="region of interest" description="Disordered" evidence="1">
    <location>
        <begin position="87"/>
        <end position="119"/>
    </location>
</feature>
<dbReference type="Gramene" id="BGIOSGA035188-TA">
    <property type="protein sequence ID" value="BGIOSGA035188-PA"/>
    <property type="gene ID" value="BGIOSGA035188"/>
</dbReference>
<feature type="compositionally biased region" description="Polar residues" evidence="1">
    <location>
        <begin position="1"/>
        <end position="18"/>
    </location>
</feature>
<dbReference type="EMBL" id="CM000136">
    <property type="protein sequence ID" value="EEC68071.1"/>
    <property type="molecule type" value="Genomic_DNA"/>
</dbReference>
<organism evidence="2 3">
    <name type="scientific">Oryza sativa subsp. indica</name>
    <name type="common">Rice</name>
    <dbReference type="NCBI Taxonomy" id="39946"/>
    <lineage>
        <taxon>Eukaryota</taxon>
        <taxon>Viridiplantae</taxon>
        <taxon>Streptophyta</taxon>
        <taxon>Embryophyta</taxon>
        <taxon>Tracheophyta</taxon>
        <taxon>Spermatophyta</taxon>
        <taxon>Magnoliopsida</taxon>
        <taxon>Liliopsida</taxon>
        <taxon>Poales</taxon>
        <taxon>Poaceae</taxon>
        <taxon>BOP clade</taxon>
        <taxon>Oryzoideae</taxon>
        <taxon>Oryzeae</taxon>
        <taxon>Oryzinae</taxon>
        <taxon>Oryza</taxon>
        <taxon>Oryza sativa</taxon>
    </lineage>
</organism>
<reference evidence="2 3" key="1">
    <citation type="journal article" date="2005" name="PLoS Biol.">
        <title>The genomes of Oryza sativa: a history of duplications.</title>
        <authorList>
            <person name="Yu J."/>
            <person name="Wang J."/>
            <person name="Lin W."/>
            <person name="Li S."/>
            <person name="Li H."/>
            <person name="Zhou J."/>
            <person name="Ni P."/>
            <person name="Dong W."/>
            <person name="Hu S."/>
            <person name="Zeng C."/>
            <person name="Zhang J."/>
            <person name="Zhang Y."/>
            <person name="Li R."/>
            <person name="Xu Z."/>
            <person name="Li S."/>
            <person name="Li X."/>
            <person name="Zheng H."/>
            <person name="Cong L."/>
            <person name="Lin L."/>
            <person name="Yin J."/>
            <person name="Geng J."/>
            <person name="Li G."/>
            <person name="Shi J."/>
            <person name="Liu J."/>
            <person name="Lv H."/>
            <person name="Li J."/>
            <person name="Wang J."/>
            <person name="Deng Y."/>
            <person name="Ran L."/>
            <person name="Shi X."/>
            <person name="Wang X."/>
            <person name="Wu Q."/>
            <person name="Li C."/>
            <person name="Ren X."/>
            <person name="Wang J."/>
            <person name="Wang X."/>
            <person name="Li D."/>
            <person name="Liu D."/>
            <person name="Zhang X."/>
            <person name="Ji Z."/>
            <person name="Zhao W."/>
            <person name="Sun Y."/>
            <person name="Zhang Z."/>
            <person name="Bao J."/>
            <person name="Han Y."/>
            <person name="Dong L."/>
            <person name="Ji J."/>
            <person name="Chen P."/>
            <person name="Wu S."/>
            <person name="Liu J."/>
            <person name="Xiao Y."/>
            <person name="Bu D."/>
            <person name="Tan J."/>
            <person name="Yang L."/>
            <person name="Ye C."/>
            <person name="Zhang J."/>
            <person name="Xu J."/>
            <person name="Zhou Y."/>
            <person name="Yu Y."/>
            <person name="Zhang B."/>
            <person name="Zhuang S."/>
            <person name="Wei H."/>
            <person name="Liu B."/>
            <person name="Lei M."/>
            <person name="Yu H."/>
            <person name="Li Y."/>
            <person name="Xu H."/>
            <person name="Wei S."/>
            <person name="He X."/>
            <person name="Fang L."/>
            <person name="Zhang Z."/>
            <person name="Zhang Y."/>
            <person name="Huang X."/>
            <person name="Su Z."/>
            <person name="Tong W."/>
            <person name="Li J."/>
            <person name="Tong Z."/>
            <person name="Li S."/>
            <person name="Ye J."/>
            <person name="Wang L."/>
            <person name="Fang L."/>
            <person name="Lei T."/>
            <person name="Chen C."/>
            <person name="Chen H."/>
            <person name="Xu Z."/>
            <person name="Li H."/>
            <person name="Huang H."/>
            <person name="Zhang F."/>
            <person name="Xu H."/>
            <person name="Li N."/>
            <person name="Zhao C."/>
            <person name="Li S."/>
            <person name="Dong L."/>
            <person name="Huang Y."/>
            <person name="Li L."/>
            <person name="Xi Y."/>
            <person name="Qi Q."/>
            <person name="Li W."/>
            <person name="Zhang B."/>
            <person name="Hu W."/>
            <person name="Zhang Y."/>
            <person name="Tian X."/>
            <person name="Jiao Y."/>
            <person name="Liang X."/>
            <person name="Jin J."/>
            <person name="Gao L."/>
            <person name="Zheng W."/>
            <person name="Hao B."/>
            <person name="Liu S."/>
            <person name="Wang W."/>
            <person name="Yuan L."/>
            <person name="Cao M."/>
            <person name="McDermott J."/>
            <person name="Samudrala R."/>
            <person name="Wang J."/>
            <person name="Wong G.K."/>
            <person name="Yang H."/>
        </authorList>
    </citation>
    <scope>NUCLEOTIDE SEQUENCE [LARGE SCALE GENOMIC DNA]</scope>
    <source>
        <strain evidence="3">cv. 93-11</strain>
    </source>
</reference>
<accession>B8BK85</accession>
<evidence type="ECO:0000313" key="3">
    <source>
        <dbReference type="Proteomes" id="UP000007015"/>
    </source>
</evidence>